<reference evidence="1 2" key="1">
    <citation type="submission" date="2023-03" db="EMBL/GenBank/DDBJ databases">
        <authorList>
            <person name="Pearce D."/>
        </authorList>
    </citation>
    <scope>NUCLEOTIDE SEQUENCE [LARGE SCALE GENOMIC DNA]</scope>
    <source>
        <strain evidence="1">Msz</strain>
    </source>
</reference>
<sequence>MLLNAVNVILLEKSPIGKCYRLRADYARKENVKNELVGDLMNFRHLLSSLGAHSIPGTRTSSLANGRIVAPFERESLF</sequence>
<dbReference type="EMBL" id="OX458333">
    <property type="protein sequence ID" value="CAI8919362.1"/>
    <property type="molecule type" value="Genomic_DNA"/>
</dbReference>
<keyword evidence="2" id="KW-1185">Reference proteome</keyword>
<organism evidence="1 2">
    <name type="scientific">Methylocaldum szegediense</name>
    <dbReference type="NCBI Taxonomy" id="73780"/>
    <lineage>
        <taxon>Bacteria</taxon>
        <taxon>Pseudomonadati</taxon>
        <taxon>Pseudomonadota</taxon>
        <taxon>Gammaproteobacteria</taxon>
        <taxon>Methylococcales</taxon>
        <taxon>Methylococcaceae</taxon>
        <taxon>Methylocaldum</taxon>
    </lineage>
</organism>
<evidence type="ECO:0000313" key="1">
    <source>
        <dbReference type="EMBL" id="CAI8919362.1"/>
    </source>
</evidence>
<proteinExistence type="predicted"/>
<name>A0ABN8X765_9GAMM</name>
<gene>
    <name evidence="1" type="ORF">MSZNOR_3809</name>
</gene>
<dbReference type="Proteomes" id="UP001162030">
    <property type="component" value="Chromosome"/>
</dbReference>
<protein>
    <submittedName>
        <fullName evidence="1">Uncharacterized protein</fullName>
    </submittedName>
</protein>
<accession>A0ABN8X765</accession>
<evidence type="ECO:0000313" key="2">
    <source>
        <dbReference type="Proteomes" id="UP001162030"/>
    </source>
</evidence>